<evidence type="ECO:0000313" key="4">
    <source>
        <dbReference type="EMBL" id="CAK9034211.1"/>
    </source>
</evidence>
<dbReference type="Proteomes" id="UP001642484">
    <property type="component" value="Unassembled WGS sequence"/>
</dbReference>
<feature type="region of interest" description="Disordered" evidence="1">
    <location>
        <begin position="21"/>
        <end position="69"/>
    </location>
</feature>
<keyword evidence="5" id="KW-1185">Reference proteome</keyword>
<dbReference type="InterPro" id="IPR001202">
    <property type="entry name" value="WW_dom"/>
</dbReference>
<dbReference type="InterPro" id="IPR035969">
    <property type="entry name" value="Rab-GAP_TBC_sf"/>
</dbReference>
<feature type="region of interest" description="Disordered" evidence="1">
    <location>
        <begin position="85"/>
        <end position="105"/>
    </location>
</feature>
<feature type="compositionally biased region" description="Low complexity" evidence="1">
    <location>
        <begin position="86"/>
        <end position="100"/>
    </location>
</feature>
<evidence type="ECO:0000256" key="1">
    <source>
        <dbReference type="SAM" id="MobiDB-lite"/>
    </source>
</evidence>
<dbReference type="Gene3D" id="2.20.70.10">
    <property type="match status" value="1"/>
</dbReference>
<dbReference type="Gene3D" id="1.10.8.270">
    <property type="entry name" value="putative rabgap domain of human tbc1 domain family member 14 like domains"/>
    <property type="match status" value="1"/>
</dbReference>
<dbReference type="SMART" id="SM00456">
    <property type="entry name" value="WW"/>
    <property type="match status" value="1"/>
</dbReference>
<comment type="caution">
    <text evidence="4">The sequence shown here is derived from an EMBL/GenBank/DDBJ whole genome shotgun (WGS) entry which is preliminary data.</text>
</comment>
<feature type="domain" description="Rab-GAP TBC" evidence="3">
    <location>
        <begin position="293"/>
        <end position="475"/>
    </location>
</feature>
<dbReference type="Pfam" id="PF00397">
    <property type="entry name" value="WW"/>
    <property type="match status" value="1"/>
</dbReference>
<evidence type="ECO:0000259" key="3">
    <source>
        <dbReference type="PROSITE" id="PS50086"/>
    </source>
</evidence>
<dbReference type="InterPro" id="IPR000195">
    <property type="entry name" value="Rab-GAP-TBC_dom"/>
</dbReference>
<dbReference type="Gene3D" id="1.10.472.80">
    <property type="entry name" value="Ypt/Rab-GAP domain of gyp1p, domain 3"/>
    <property type="match status" value="1"/>
</dbReference>
<dbReference type="PROSITE" id="PS01159">
    <property type="entry name" value="WW_DOMAIN_1"/>
    <property type="match status" value="1"/>
</dbReference>
<dbReference type="CDD" id="cd00201">
    <property type="entry name" value="WW"/>
    <property type="match status" value="1"/>
</dbReference>
<reference evidence="4 5" key="1">
    <citation type="submission" date="2024-02" db="EMBL/GenBank/DDBJ databases">
        <authorList>
            <person name="Chen Y."/>
            <person name="Shah S."/>
            <person name="Dougan E. K."/>
            <person name="Thang M."/>
            <person name="Chan C."/>
        </authorList>
    </citation>
    <scope>NUCLEOTIDE SEQUENCE [LARGE SCALE GENOMIC DNA]</scope>
</reference>
<dbReference type="SUPFAM" id="SSF47923">
    <property type="entry name" value="Ypt/Rab-GAP domain of gyp1p"/>
    <property type="match status" value="2"/>
</dbReference>
<gene>
    <name evidence="4" type="ORF">CCMP2556_LOCUS19384</name>
</gene>
<evidence type="ECO:0000259" key="2">
    <source>
        <dbReference type="PROSITE" id="PS50020"/>
    </source>
</evidence>
<dbReference type="InterPro" id="IPR036020">
    <property type="entry name" value="WW_dom_sf"/>
</dbReference>
<dbReference type="PROSITE" id="PS50020">
    <property type="entry name" value="WW_DOMAIN_2"/>
    <property type="match status" value="1"/>
</dbReference>
<dbReference type="EMBL" id="CAXAMN010011113">
    <property type="protein sequence ID" value="CAK9034211.1"/>
    <property type="molecule type" value="Genomic_DNA"/>
</dbReference>
<dbReference type="Pfam" id="PF00566">
    <property type="entry name" value="RabGAP-TBC"/>
    <property type="match status" value="1"/>
</dbReference>
<feature type="domain" description="WW" evidence="2">
    <location>
        <begin position="151"/>
        <end position="184"/>
    </location>
</feature>
<evidence type="ECO:0000313" key="5">
    <source>
        <dbReference type="Proteomes" id="UP001642484"/>
    </source>
</evidence>
<proteinExistence type="predicted"/>
<dbReference type="SUPFAM" id="SSF51045">
    <property type="entry name" value="WW domain"/>
    <property type="match status" value="1"/>
</dbReference>
<sequence length="597" mass="66637">MQDFCNCDLPGLPCLGLSPTERAASTSSTPKRHAATHAQDLPLQKMKVPGLSPKTPETAASTTATPGSTRHAQDLAMQLLKVPGLSPKTPETATSTTATPVSIRSGGSILRPAPLSPMTSPKLFFFEPGMGTILMTEDAVNDLNNVKDWNADLPKGWELCRDTKGRTFYFNASRGTSTWHHPREALHEELRQLIAKARREHPGEVRDSVERRANAARSFMQELNERAQRDLSNWRGPFLSKEGRFPYWFSNELQCSSWNDPAIDWDEQLQFSRRTLCCELGLEEAHLAARPKGSSLSFRMAAKGVIAAHSFRQMTLNHRRSYSKDKAVSLRTIEQIDLDIPRTACGDAELESCLGIARALLLRQAAEDPELGYCQGMNMVAVLFAVASQTQAEAFFRFHAFIQSLRGLWEEGFPLLQQGICTFETLATDRPWFQHLKRNGVEPEMYLPGAWLGLFSCWLPLATRVLLLRSLEEGHLESMLALSLAILDHIGSLLLEQGDDMDDLLELLHSIKEKPPHPAALLTARDAWFPKVSATKARRSSFWKMRFRREGSDVLDHQGQAVFAKRPSLAGAGRALLKFCFKDLGRHCSFRNPAAGH</sequence>
<dbReference type="PROSITE" id="PS50086">
    <property type="entry name" value="TBC_RABGAP"/>
    <property type="match status" value="1"/>
</dbReference>
<dbReference type="PANTHER" id="PTHR22957">
    <property type="entry name" value="TBC1 DOMAIN FAMILY MEMBER GTPASE-ACTIVATING PROTEIN"/>
    <property type="match status" value="1"/>
</dbReference>
<feature type="compositionally biased region" description="Low complexity" evidence="1">
    <location>
        <begin position="52"/>
        <end position="69"/>
    </location>
</feature>
<accession>A0ABP0L4Y3</accession>
<protein>
    <submittedName>
        <fullName evidence="4">Uncharacterized protein</fullName>
    </submittedName>
</protein>
<organism evidence="4 5">
    <name type="scientific">Durusdinium trenchii</name>
    <dbReference type="NCBI Taxonomy" id="1381693"/>
    <lineage>
        <taxon>Eukaryota</taxon>
        <taxon>Sar</taxon>
        <taxon>Alveolata</taxon>
        <taxon>Dinophyceae</taxon>
        <taxon>Suessiales</taxon>
        <taxon>Symbiodiniaceae</taxon>
        <taxon>Durusdinium</taxon>
    </lineage>
</organism>
<name>A0ABP0L4Y3_9DINO</name>